<evidence type="ECO:0000313" key="2">
    <source>
        <dbReference type="Proteomes" id="UP001355206"/>
    </source>
</evidence>
<name>A0ABU7TK67_9HYPH</name>
<reference evidence="1 2" key="1">
    <citation type="journal article" date="2012" name="Genet. Mol. Biol.">
        <title>Analysis of 16S rRNA and mxaF genes revealing insights into Methylobacterium niche-specific plant association.</title>
        <authorList>
            <person name="Dourado M.N."/>
            <person name="Andreote F.D."/>
            <person name="Dini-Andreote F."/>
            <person name="Conti R."/>
            <person name="Araujo J.M."/>
            <person name="Araujo W.L."/>
        </authorList>
    </citation>
    <scope>NUCLEOTIDE SEQUENCE [LARGE SCALE GENOMIC DNA]</scope>
    <source>
        <strain evidence="1 2">TC3-10</strain>
    </source>
</reference>
<gene>
    <name evidence="1" type="ORF">MOTC310_06305</name>
</gene>
<dbReference type="Proteomes" id="UP001355206">
    <property type="component" value="Unassembled WGS sequence"/>
</dbReference>
<protein>
    <submittedName>
        <fullName evidence="1">Uncharacterized protein</fullName>
    </submittedName>
</protein>
<evidence type="ECO:0000313" key="1">
    <source>
        <dbReference type="EMBL" id="MEE7490110.1"/>
    </source>
</evidence>
<sequence length="71" mass="7292">MTDRGQNPGMSGVVPAGDEDVDLRLGQHAIQLLQAARDAGEPTLIAQAEAMAMAVGFVLAGRLTDGGTKTE</sequence>
<keyword evidence="2" id="KW-1185">Reference proteome</keyword>
<comment type="caution">
    <text evidence="1">The sequence shown here is derived from an EMBL/GenBank/DDBJ whole genome shotgun (WGS) entry which is preliminary data.</text>
</comment>
<dbReference type="EMBL" id="MLCA01000001">
    <property type="protein sequence ID" value="MEE7490110.1"/>
    <property type="molecule type" value="Genomic_DNA"/>
</dbReference>
<organism evidence="1 2">
    <name type="scientific">Methylobacterium oryzae</name>
    <dbReference type="NCBI Taxonomy" id="334852"/>
    <lineage>
        <taxon>Bacteria</taxon>
        <taxon>Pseudomonadati</taxon>
        <taxon>Pseudomonadota</taxon>
        <taxon>Alphaproteobacteria</taxon>
        <taxon>Hyphomicrobiales</taxon>
        <taxon>Methylobacteriaceae</taxon>
        <taxon>Methylobacterium</taxon>
    </lineage>
</organism>
<proteinExistence type="predicted"/>
<accession>A0ABU7TK67</accession>